<dbReference type="InterPro" id="IPR000551">
    <property type="entry name" value="MerR-type_HTH_dom"/>
</dbReference>
<organism evidence="6 7">
    <name type="scientific">Devosia equisanguinis</name>
    <dbReference type="NCBI Taxonomy" id="2490941"/>
    <lineage>
        <taxon>Bacteria</taxon>
        <taxon>Pseudomonadati</taxon>
        <taxon>Pseudomonadota</taxon>
        <taxon>Alphaproteobacteria</taxon>
        <taxon>Hyphomicrobiales</taxon>
        <taxon>Devosiaceae</taxon>
        <taxon>Devosia</taxon>
    </lineage>
</organism>
<dbReference type="CDD" id="cd01106">
    <property type="entry name" value="HTH_TipAL-Mta"/>
    <property type="match status" value="1"/>
</dbReference>
<dbReference type="PROSITE" id="PS50937">
    <property type="entry name" value="HTH_MERR_2"/>
    <property type="match status" value="1"/>
</dbReference>
<accession>A0A3S4GHK4</accession>
<keyword evidence="1" id="KW-0678">Repressor</keyword>
<dbReference type="SMART" id="SM00422">
    <property type="entry name" value="HTH_MERR"/>
    <property type="match status" value="1"/>
</dbReference>
<dbReference type="GO" id="GO:0003700">
    <property type="term" value="F:DNA-binding transcription factor activity"/>
    <property type="evidence" value="ECO:0007669"/>
    <property type="project" value="InterPro"/>
</dbReference>
<keyword evidence="2" id="KW-0805">Transcription regulation</keyword>
<dbReference type="Proteomes" id="UP000268844">
    <property type="component" value="Unassembled WGS sequence"/>
</dbReference>
<evidence type="ECO:0000313" key="7">
    <source>
        <dbReference type="Proteomes" id="UP000268844"/>
    </source>
</evidence>
<reference evidence="6 7" key="1">
    <citation type="submission" date="2018-12" db="EMBL/GenBank/DDBJ databases">
        <authorList>
            <person name="Criscuolo A."/>
        </authorList>
    </citation>
    <scope>NUCLEOTIDE SEQUENCE [LARGE SCALE GENOMIC DNA]</scope>
    <source>
        <strain evidence="6">ACIP1116281</strain>
    </source>
</reference>
<keyword evidence="4" id="KW-0804">Transcription</keyword>
<proteinExistence type="predicted"/>
<evidence type="ECO:0000256" key="4">
    <source>
        <dbReference type="ARBA" id="ARBA00023163"/>
    </source>
</evidence>
<dbReference type="RefSeq" id="WP_126148883.1">
    <property type="nucleotide sequence ID" value="NZ_JBHTMH010000001.1"/>
</dbReference>
<dbReference type="InterPro" id="IPR047057">
    <property type="entry name" value="MerR_fam"/>
</dbReference>
<dbReference type="AlphaFoldDB" id="A0A3S4GHK4"/>
<dbReference type="PRINTS" id="PR00040">
    <property type="entry name" value="HTHMERR"/>
</dbReference>
<name>A0A3S4GHK4_9HYPH</name>
<dbReference type="Pfam" id="PF13411">
    <property type="entry name" value="MerR_1"/>
    <property type="match status" value="1"/>
</dbReference>
<dbReference type="PANTHER" id="PTHR30204">
    <property type="entry name" value="REDOX-CYCLING DRUG-SENSING TRANSCRIPTIONAL ACTIVATOR SOXR"/>
    <property type="match status" value="1"/>
</dbReference>
<evidence type="ECO:0000256" key="3">
    <source>
        <dbReference type="ARBA" id="ARBA00023125"/>
    </source>
</evidence>
<gene>
    <name evidence="6" type="primary">mta</name>
    <name evidence="6" type="ORF">DEVEQU_00418</name>
</gene>
<dbReference type="OrthoDB" id="7817988at2"/>
<keyword evidence="7" id="KW-1185">Reference proteome</keyword>
<dbReference type="EMBL" id="UZWD01000004">
    <property type="protein sequence ID" value="VDS03297.1"/>
    <property type="molecule type" value="Genomic_DNA"/>
</dbReference>
<dbReference type="InterPro" id="IPR009061">
    <property type="entry name" value="DNA-bd_dom_put_sf"/>
</dbReference>
<protein>
    <submittedName>
        <fullName evidence="6">HTH-type transcriptional activator mta</fullName>
    </submittedName>
</protein>
<dbReference type="SUPFAM" id="SSF46955">
    <property type="entry name" value="Putative DNA-binding domain"/>
    <property type="match status" value="1"/>
</dbReference>
<dbReference type="PANTHER" id="PTHR30204:SF69">
    <property type="entry name" value="MERR-FAMILY TRANSCRIPTIONAL REGULATOR"/>
    <property type="match status" value="1"/>
</dbReference>
<feature type="domain" description="HTH merR-type" evidence="5">
    <location>
        <begin position="15"/>
        <end position="76"/>
    </location>
</feature>
<keyword evidence="3" id="KW-0238">DNA-binding</keyword>
<evidence type="ECO:0000256" key="1">
    <source>
        <dbReference type="ARBA" id="ARBA00022491"/>
    </source>
</evidence>
<evidence type="ECO:0000256" key="2">
    <source>
        <dbReference type="ARBA" id="ARBA00023015"/>
    </source>
</evidence>
<dbReference type="Gene3D" id="1.10.1660.10">
    <property type="match status" value="1"/>
</dbReference>
<evidence type="ECO:0000313" key="6">
    <source>
        <dbReference type="EMBL" id="VDS03297.1"/>
    </source>
</evidence>
<dbReference type="GO" id="GO:0003677">
    <property type="term" value="F:DNA binding"/>
    <property type="evidence" value="ECO:0007669"/>
    <property type="project" value="UniProtKB-KW"/>
</dbReference>
<sequence>MGKDTEEWLTAQQCATRTGLSIRALRLYEQRGLISPRRTTKDWRLYGRSEIERLHEIVALKAFGLSLKDIGALLSGQVTDLGRALDTQRHALEARLRQAETGLRAIDVLRQRFDKGESISTEDLLGLIHTMEGAPETEAATGWARYEQARPRVATSLSHNQMADLEGAWQFADGLVVRTKLVEGKLHFCPPGQPAYRLWAEAPDRFFIKGLPVQVSFTRREGAVVGLNHHQDGGVETAVPIDSASAALAETTLAQRITEQQPLAASAAAIRGVIATHGAADPDFDNLAPALKRLAEEQRDHMAAVLASLGPLQSLDFTRVSDTGLDIFIANFAQGRLEIGIGFAPSGKISTLYFT</sequence>
<evidence type="ECO:0000259" key="5">
    <source>
        <dbReference type="PROSITE" id="PS50937"/>
    </source>
</evidence>